<comment type="caution">
    <text evidence="1">The sequence shown here is derived from an EMBL/GenBank/DDBJ whole genome shotgun (WGS) entry which is preliminary data.</text>
</comment>
<dbReference type="AlphaFoldDB" id="G9PE16"/>
<name>G9PE16_9ACTO</name>
<organism evidence="1 2">
    <name type="scientific">Actinomyces graevenitzii C83</name>
    <dbReference type="NCBI Taxonomy" id="435830"/>
    <lineage>
        <taxon>Bacteria</taxon>
        <taxon>Bacillati</taxon>
        <taxon>Actinomycetota</taxon>
        <taxon>Actinomycetes</taxon>
        <taxon>Actinomycetales</taxon>
        <taxon>Actinomycetaceae</taxon>
        <taxon>Actinomyces</taxon>
    </lineage>
</organism>
<proteinExistence type="predicted"/>
<dbReference type="HOGENOM" id="CLU_2520128_0_0_11"/>
<gene>
    <name evidence="1" type="ORF">HMPREF0045_00409</name>
</gene>
<protein>
    <submittedName>
        <fullName evidence="1">Uncharacterized protein</fullName>
    </submittedName>
</protein>
<keyword evidence="2" id="KW-1185">Reference proteome</keyword>
<dbReference type="STRING" id="435830.HMPREF0045_00409"/>
<dbReference type="Proteomes" id="UP000003822">
    <property type="component" value="Unassembled WGS sequence"/>
</dbReference>
<dbReference type="EMBL" id="ACRN01000002">
    <property type="protein sequence ID" value="EHM88996.1"/>
    <property type="molecule type" value="Genomic_DNA"/>
</dbReference>
<sequence length="84" mass="8780">MTHANWYVAAYIAAASGSMGPAGSATAEKPPGLVVVSRLLITMPLSSLSPSVFAIAEGDKAIIGTSTYINLLICTISRFNYDPF</sequence>
<evidence type="ECO:0000313" key="1">
    <source>
        <dbReference type="EMBL" id="EHM88996.1"/>
    </source>
</evidence>
<accession>G9PE16</accession>
<evidence type="ECO:0000313" key="2">
    <source>
        <dbReference type="Proteomes" id="UP000003822"/>
    </source>
</evidence>
<reference evidence="1 2" key="1">
    <citation type="submission" date="2011-10" db="EMBL/GenBank/DDBJ databases">
        <title>The Genome Sequence of Actinomyces graevenitzii C83.</title>
        <authorList>
            <consortium name="The Broad Institute Genome Sequencing Platform"/>
            <consortium name="The Broad Institute Genome Sequencing Center for Infectious Disease"/>
            <person name="Earl A."/>
            <person name="Ward D."/>
            <person name="Feldgarden M."/>
            <person name="Gevers D."/>
            <person name="Sibley C.D."/>
            <person name="Field T.R."/>
            <person name="Grinwis M."/>
            <person name="Eshaghurshan C.S."/>
            <person name="Surette M.G."/>
            <person name="Young S.K."/>
            <person name="Zeng Q."/>
            <person name="Gargeya S."/>
            <person name="Fitzgerald M."/>
            <person name="Haas B."/>
            <person name="Abouelleil A."/>
            <person name="Alvarado L."/>
            <person name="Arachchi H.M."/>
            <person name="Berlin A."/>
            <person name="Brown A."/>
            <person name="Chapman S.B."/>
            <person name="Chen Z."/>
            <person name="Dunbar C."/>
            <person name="Freedman E."/>
            <person name="Gearin G."/>
            <person name="Goldberg J."/>
            <person name="Griggs A."/>
            <person name="Gujja S."/>
            <person name="Heiman D."/>
            <person name="Howarth C."/>
            <person name="Larson L."/>
            <person name="Lui A."/>
            <person name="MacDonald P.J.P."/>
            <person name="Montmayeur A."/>
            <person name="Murphy C."/>
            <person name="Neiman D."/>
            <person name="Pearson M."/>
            <person name="Priest M."/>
            <person name="Roberts A."/>
            <person name="Saif S."/>
            <person name="Shea T."/>
            <person name="Shenoy N."/>
            <person name="Sisk P."/>
            <person name="Stolte C."/>
            <person name="Sykes S."/>
            <person name="Wortman J."/>
            <person name="Nusbaum C."/>
            <person name="Birren B."/>
        </authorList>
    </citation>
    <scope>NUCLEOTIDE SEQUENCE [LARGE SCALE GENOMIC DNA]</scope>
    <source>
        <strain evidence="1 2">C83</strain>
    </source>
</reference>